<feature type="non-terminal residue" evidence="1">
    <location>
        <position position="1"/>
    </location>
</feature>
<evidence type="ECO:0000313" key="1">
    <source>
        <dbReference type="EMBL" id="CAG8854018.1"/>
    </source>
</evidence>
<sequence>PKPGSAHISYRFLTPTAEDAIRNLEHFYLMKYNICECISKSKLFGFLPLT</sequence>
<accession>A0ABN7XFD5</accession>
<name>A0ABN7XFD5_GIGMA</name>
<reference evidence="1 2" key="1">
    <citation type="submission" date="2021-06" db="EMBL/GenBank/DDBJ databases">
        <authorList>
            <person name="Kallberg Y."/>
            <person name="Tangrot J."/>
            <person name="Rosling A."/>
        </authorList>
    </citation>
    <scope>NUCLEOTIDE SEQUENCE [LARGE SCALE GENOMIC DNA]</scope>
    <source>
        <strain evidence="1 2">120-4 pot B 10/14</strain>
    </source>
</reference>
<gene>
    <name evidence="1" type="ORF">GMARGA_LOCUS42839</name>
</gene>
<dbReference type="EMBL" id="CAJVQB010132307">
    <property type="protein sequence ID" value="CAG8854018.1"/>
    <property type="molecule type" value="Genomic_DNA"/>
</dbReference>
<feature type="non-terminal residue" evidence="1">
    <location>
        <position position="50"/>
    </location>
</feature>
<comment type="caution">
    <text evidence="1">The sequence shown here is derived from an EMBL/GenBank/DDBJ whole genome shotgun (WGS) entry which is preliminary data.</text>
</comment>
<proteinExistence type="predicted"/>
<keyword evidence="2" id="KW-1185">Reference proteome</keyword>
<organism evidence="1 2">
    <name type="scientific">Gigaspora margarita</name>
    <dbReference type="NCBI Taxonomy" id="4874"/>
    <lineage>
        <taxon>Eukaryota</taxon>
        <taxon>Fungi</taxon>
        <taxon>Fungi incertae sedis</taxon>
        <taxon>Mucoromycota</taxon>
        <taxon>Glomeromycotina</taxon>
        <taxon>Glomeromycetes</taxon>
        <taxon>Diversisporales</taxon>
        <taxon>Gigasporaceae</taxon>
        <taxon>Gigaspora</taxon>
    </lineage>
</organism>
<dbReference type="Proteomes" id="UP000789901">
    <property type="component" value="Unassembled WGS sequence"/>
</dbReference>
<protein>
    <submittedName>
        <fullName evidence="1">12390_t:CDS:1</fullName>
    </submittedName>
</protein>
<evidence type="ECO:0000313" key="2">
    <source>
        <dbReference type="Proteomes" id="UP000789901"/>
    </source>
</evidence>